<name>A0A3S2P933_ORYJA</name>
<dbReference type="AlphaFoldDB" id="A0A3S2P933"/>
<dbReference type="EMBL" id="ML136778">
    <property type="protein sequence ID" value="RVE55396.1"/>
    <property type="molecule type" value="Genomic_DNA"/>
</dbReference>
<reference evidence="2 3" key="2">
    <citation type="submission" date="2019-01" db="EMBL/GenBank/DDBJ databases">
        <title>A chromosome length genome reference of the Java medaka (oryzias javanicus).</title>
        <authorList>
            <person name="Herpin A."/>
            <person name="Takehana Y."/>
            <person name="Naruse K."/>
            <person name="Ansai S."/>
            <person name="Kawaguchi M."/>
        </authorList>
    </citation>
    <scope>NUCLEOTIDE SEQUENCE [LARGE SCALE GENOMIC DNA]</scope>
    <source>
        <strain evidence="2">RS831</strain>
        <tissue evidence="2">Whole body</tissue>
    </source>
</reference>
<feature type="compositionally biased region" description="Polar residues" evidence="1">
    <location>
        <begin position="44"/>
        <end position="56"/>
    </location>
</feature>
<evidence type="ECO:0000256" key="1">
    <source>
        <dbReference type="SAM" id="MobiDB-lite"/>
    </source>
</evidence>
<gene>
    <name evidence="2" type="ORF">OJAV_G00236760</name>
</gene>
<sequence>MFSIPSSCEIRKRIRQATAIVRTTYVRSQASPPSPGYLHHRFNPRTQATHGRSQASPPSPTARVQKPAELSSCLDSPRSTEPPALQILPRRLHLRSIGRSVLAGFERIDR</sequence>
<keyword evidence="3" id="KW-1185">Reference proteome</keyword>
<evidence type="ECO:0000313" key="2">
    <source>
        <dbReference type="EMBL" id="RVE55396.1"/>
    </source>
</evidence>
<evidence type="ECO:0000313" key="3">
    <source>
        <dbReference type="Proteomes" id="UP000283210"/>
    </source>
</evidence>
<organism evidence="2 3">
    <name type="scientific">Oryzias javanicus</name>
    <name type="common">Javanese ricefish</name>
    <name type="synonym">Aplocheilus javanicus</name>
    <dbReference type="NCBI Taxonomy" id="123683"/>
    <lineage>
        <taxon>Eukaryota</taxon>
        <taxon>Metazoa</taxon>
        <taxon>Chordata</taxon>
        <taxon>Craniata</taxon>
        <taxon>Vertebrata</taxon>
        <taxon>Euteleostomi</taxon>
        <taxon>Actinopterygii</taxon>
        <taxon>Neopterygii</taxon>
        <taxon>Teleostei</taxon>
        <taxon>Neoteleostei</taxon>
        <taxon>Acanthomorphata</taxon>
        <taxon>Ovalentaria</taxon>
        <taxon>Atherinomorphae</taxon>
        <taxon>Beloniformes</taxon>
        <taxon>Adrianichthyidae</taxon>
        <taxon>Oryziinae</taxon>
        <taxon>Oryzias</taxon>
    </lineage>
</organism>
<accession>A0A3S2P933</accession>
<proteinExistence type="predicted"/>
<protein>
    <submittedName>
        <fullName evidence="2">Uncharacterized protein</fullName>
    </submittedName>
</protein>
<dbReference type="Proteomes" id="UP000283210">
    <property type="component" value="Unassembled WGS sequence"/>
</dbReference>
<feature type="region of interest" description="Disordered" evidence="1">
    <location>
        <begin position="25"/>
        <end position="84"/>
    </location>
</feature>
<reference evidence="2 3" key="1">
    <citation type="submission" date="2018-11" db="EMBL/GenBank/DDBJ databases">
        <authorList>
            <person name="Lopez-Roques C."/>
            <person name="Donnadieu C."/>
            <person name="Bouchez O."/>
            <person name="Klopp C."/>
            <person name="Cabau C."/>
            <person name="Zahm M."/>
        </authorList>
    </citation>
    <scope>NUCLEOTIDE SEQUENCE [LARGE SCALE GENOMIC DNA]</scope>
    <source>
        <strain evidence="2">RS831</strain>
        <tissue evidence="2">Whole body</tissue>
    </source>
</reference>